<dbReference type="eggNOG" id="KOG2702">
    <property type="taxonomic scope" value="Eukaryota"/>
</dbReference>
<sequence>MESTYHALAQRIHGIWTEKRQQGQHRIIIALAGPPGSGKSTIAHQVVNQVAEMYPDLAISAISADGFHLSLAELHALPNAAEALARRGAPWTFNGNAVVDMVRRLRDSPEETSRVPTFDHAIKDPVQDGLTVTPATKVCLVEGNYLLSNEEPWNAIAALADAKWLVTVDAELATGRIAKRHLAAGIEKTMDAALARTLENDMVNGEYVLRSSQGRYDLLIKSIERVELNSSNGNANNA</sequence>
<dbReference type="Proteomes" id="UP000030651">
    <property type="component" value="Unassembled WGS sequence"/>
</dbReference>
<dbReference type="GO" id="GO:0005524">
    <property type="term" value="F:ATP binding"/>
    <property type="evidence" value="ECO:0007669"/>
    <property type="project" value="InterPro"/>
</dbReference>
<dbReference type="STRING" id="1229662.W3XF14"/>
<dbReference type="AlphaFoldDB" id="W3XF14"/>
<dbReference type="Gene3D" id="3.40.50.300">
    <property type="entry name" value="P-loop containing nucleotide triphosphate hydrolases"/>
    <property type="match status" value="2"/>
</dbReference>
<dbReference type="SUPFAM" id="SSF52540">
    <property type="entry name" value="P-loop containing nucleoside triphosphate hydrolases"/>
    <property type="match status" value="1"/>
</dbReference>
<dbReference type="FunCoup" id="W3XF14">
    <property type="interactions" value="6"/>
</dbReference>
<dbReference type="PANTHER" id="PTHR10285">
    <property type="entry name" value="URIDINE KINASE"/>
    <property type="match status" value="1"/>
</dbReference>
<protein>
    <recommendedName>
        <fullName evidence="1">Phosphoribulokinase/uridine kinase domain-containing protein</fullName>
    </recommendedName>
</protein>
<evidence type="ECO:0000313" key="3">
    <source>
        <dbReference type="Proteomes" id="UP000030651"/>
    </source>
</evidence>
<dbReference type="EMBL" id="KI912110">
    <property type="protein sequence ID" value="ETS84635.1"/>
    <property type="molecule type" value="Genomic_DNA"/>
</dbReference>
<keyword evidence="3" id="KW-1185">Reference proteome</keyword>
<dbReference type="InterPro" id="IPR027417">
    <property type="entry name" value="P-loop_NTPase"/>
</dbReference>
<organism evidence="2 3">
    <name type="scientific">Pestalotiopsis fici (strain W106-1 / CGMCC3.15140)</name>
    <dbReference type="NCBI Taxonomy" id="1229662"/>
    <lineage>
        <taxon>Eukaryota</taxon>
        <taxon>Fungi</taxon>
        <taxon>Dikarya</taxon>
        <taxon>Ascomycota</taxon>
        <taxon>Pezizomycotina</taxon>
        <taxon>Sordariomycetes</taxon>
        <taxon>Xylariomycetidae</taxon>
        <taxon>Amphisphaeriales</taxon>
        <taxon>Sporocadaceae</taxon>
        <taxon>Pestalotiopsis</taxon>
    </lineage>
</organism>
<dbReference type="RefSeq" id="XP_007829432.1">
    <property type="nucleotide sequence ID" value="XM_007831241.1"/>
</dbReference>
<evidence type="ECO:0000259" key="1">
    <source>
        <dbReference type="Pfam" id="PF00485"/>
    </source>
</evidence>
<reference evidence="3" key="1">
    <citation type="journal article" date="2015" name="BMC Genomics">
        <title>Genomic and transcriptomic analysis of the endophytic fungus Pestalotiopsis fici reveals its lifestyle and high potential for synthesis of natural products.</title>
        <authorList>
            <person name="Wang X."/>
            <person name="Zhang X."/>
            <person name="Liu L."/>
            <person name="Xiang M."/>
            <person name="Wang W."/>
            <person name="Sun X."/>
            <person name="Che Y."/>
            <person name="Guo L."/>
            <person name="Liu G."/>
            <person name="Guo L."/>
            <person name="Wang C."/>
            <person name="Yin W.B."/>
            <person name="Stadler M."/>
            <person name="Zhang X."/>
            <person name="Liu X."/>
        </authorList>
    </citation>
    <scope>NUCLEOTIDE SEQUENCE [LARGE SCALE GENOMIC DNA]</scope>
    <source>
        <strain evidence="3">W106-1 / CGMCC3.15140</strain>
    </source>
</reference>
<accession>W3XF14</accession>
<gene>
    <name evidence="2" type="ORF">PFICI_02660</name>
</gene>
<dbReference type="GO" id="GO:0016301">
    <property type="term" value="F:kinase activity"/>
    <property type="evidence" value="ECO:0007669"/>
    <property type="project" value="InterPro"/>
</dbReference>
<evidence type="ECO:0000313" key="2">
    <source>
        <dbReference type="EMBL" id="ETS84635.1"/>
    </source>
</evidence>
<dbReference type="InParanoid" id="W3XF14"/>
<dbReference type="OrthoDB" id="6362633at2759"/>
<dbReference type="HOGENOM" id="CLU_067202_1_1_1"/>
<name>W3XF14_PESFW</name>
<dbReference type="KEGG" id="pfy:PFICI_02660"/>
<proteinExistence type="predicted"/>
<dbReference type="InterPro" id="IPR006083">
    <property type="entry name" value="PRK/URK"/>
</dbReference>
<dbReference type="GeneID" id="19267673"/>
<dbReference type="OMA" id="VDQNDFL"/>
<feature type="domain" description="Phosphoribulokinase/uridine kinase" evidence="1">
    <location>
        <begin position="28"/>
        <end position="175"/>
    </location>
</feature>
<dbReference type="Pfam" id="PF00485">
    <property type="entry name" value="PRK"/>
    <property type="match status" value="1"/>
</dbReference>